<evidence type="ECO:0000256" key="2">
    <source>
        <dbReference type="RuleBase" id="RU362092"/>
    </source>
</evidence>
<dbReference type="EC" id="5.6.2.1" evidence="2"/>
<keyword evidence="2" id="KW-0238">DNA-binding</keyword>
<keyword evidence="6" id="KW-1185">Reference proteome</keyword>
<evidence type="ECO:0000313" key="6">
    <source>
        <dbReference type="Proteomes" id="UP000222542"/>
    </source>
</evidence>
<name>A0A2G2ZUJ7_CAPAN</name>
<evidence type="ECO:0000259" key="4">
    <source>
        <dbReference type="Pfam" id="PF01131"/>
    </source>
</evidence>
<dbReference type="InterPro" id="IPR013824">
    <property type="entry name" value="Topo_IA_cen_sub1"/>
</dbReference>
<dbReference type="InterPro" id="IPR000380">
    <property type="entry name" value="Topo_IA"/>
</dbReference>
<gene>
    <name evidence="5" type="ORF">T459_07755</name>
</gene>
<dbReference type="Gramene" id="PHT85649">
    <property type="protein sequence ID" value="PHT85649"/>
    <property type="gene ID" value="T459_07755"/>
</dbReference>
<organism evidence="5 6">
    <name type="scientific">Capsicum annuum</name>
    <name type="common">Capsicum pepper</name>
    <dbReference type="NCBI Taxonomy" id="4072"/>
    <lineage>
        <taxon>Eukaryota</taxon>
        <taxon>Viridiplantae</taxon>
        <taxon>Streptophyta</taxon>
        <taxon>Embryophyta</taxon>
        <taxon>Tracheophyta</taxon>
        <taxon>Spermatophyta</taxon>
        <taxon>Magnoliopsida</taxon>
        <taxon>eudicotyledons</taxon>
        <taxon>Gunneridae</taxon>
        <taxon>Pentapetalae</taxon>
        <taxon>asterids</taxon>
        <taxon>lamiids</taxon>
        <taxon>Solanales</taxon>
        <taxon>Solanaceae</taxon>
        <taxon>Solanoideae</taxon>
        <taxon>Capsiceae</taxon>
        <taxon>Capsicum</taxon>
    </lineage>
</organism>
<comment type="caution">
    <text evidence="5">The sequence shown here is derived from an EMBL/GenBank/DDBJ whole genome shotgun (WGS) entry which is preliminary data.</text>
</comment>
<keyword evidence="1 2" id="KW-0413">Isomerase</keyword>
<dbReference type="GO" id="GO:0003677">
    <property type="term" value="F:DNA binding"/>
    <property type="evidence" value="ECO:0007669"/>
    <property type="project" value="UniProtKB-KW"/>
</dbReference>
<proteinExistence type="inferred from homology"/>
<dbReference type="InterPro" id="IPR013497">
    <property type="entry name" value="Topo_IA_cen"/>
</dbReference>
<comment type="similarity">
    <text evidence="2">Belongs to the type IA topoisomerase family.</text>
</comment>
<dbReference type="STRING" id="4072.A0A2G2ZUJ7"/>
<comment type="catalytic activity">
    <reaction evidence="2">
        <text>ATP-independent breakage of single-stranded DNA, followed by passage and rejoining.</text>
        <dbReference type="EC" id="5.6.2.1"/>
    </reaction>
</comment>
<evidence type="ECO:0000256" key="1">
    <source>
        <dbReference type="ARBA" id="ARBA00023235"/>
    </source>
</evidence>
<sequence>MTEQQEAERLADLASAQVNVQNLGQQVCHQNPDHEDLGDEELLNPQNPREAGEQESVSHWRGQRRLKRQTSETTQMSYFRAKLVASSALGFGPQLTKQLVERVCTLKGNTWPPYYRSESELVSLMEKHGIGTDASISVHINNICERNYVPGIDAYFGVPKTGDSSKSGKGVRMPCFLCLHPTCPHSVIAQGVCALPRMQRYTCSRPCQRSKMEALLQHVQLPRLLARRCSSDFYDSV</sequence>
<keyword evidence="2" id="KW-0799">Topoisomerase</keyword>
<protein>
    <recommendedName>
        <fullName evidence="2">DNA topoisomerase</fullName>
        <ecNumber evidence="2">5.6.2.1</ecNumber>
    </recommendedName>
</protein>
<evidence type="ECO:0000256" key="3">
    <source>
        <dbReference type="SAM" id="MobiDB-lite"/>
    </source>
</evidence>
<dbReference type="InterPro" id="IPR023405">
    <property type="entry name" value="Topo_IA_core_domain"/>
</dbReference>
<accession>A0A2G2ZUJ7</accession>
<dbReference type="EMBL" id="AYRZ02000003">
    <property type="protein sequence ID" value="PHT85649.1"/>
    <property type="molecule type" value="Genomic_DNA"/>
</dbReference>
<dbReference type="GO" id="GO:0006265">
    <property type="term" value="P:DNA topological change"/>
    <property type="evidence" value="ECO:0007669"/>
    <property type="project" value="InterPro"/>
</dbReference>
<dbReference type="Gene3D" id="1.10.460.10">
    <property type="entry name" value="Topoisomerase I, domain 2"/>
    <property type="match status" value="1"/>
</dbReference>
<dbReference type="AlphaFoldDB" id="A0A2G2ZUJ7"/>
<dbReference type="GO" id="GO:0003917">
    <property type="term" value="F:DNA topoisomerase type I (single strand cut, ATP-independent) activity"/>
    <property type="evidence" value="ECO:0007669"/>
    <property type="project" value="UniProtKB-EC"/>
</dbReference>
<dbReference type="SUPFAM" id="SSF56712">
    <property type="entry name" value="Prokaryotic type I DNA topoisomerase"/>
    <property type="match status" value="1"/>
</dbReference>
<reference evidence="5 6" key="1">
    <citation type="journal article" date="2014" name="Nat. Genet.">
        <title>Genome sequence of the hot pepper provides insights into the evolution of pungency in Capsicum species.</title>
        <authorList>
            <person name="Kim S."/>
            <person name="Park M."/>
            <person name="Yeom S.I."/>
            <person name="Kim Y.M."/>
            <person name="Lee J.M."/>
            <person name="Lee H.A."/>
            <person name="Seo E."/>
            <person name="Choi J."/>
            <person name="Cheong K."/>
            <person name="Kim K.T."/>
            <person name="Jung K."/>
            <person name="Lee G.W."/>
            <person name="Oh S.K."/>
            <person name="Bae C."/>
            <person name="Kim S.B."/>
            <person name="Lee H.Y."/>
            <person name="Kim S.Y."/>
            <person name="Kim M.S."/>
            <person name="Kang B.C."/>
            <person name="Jo Y.D."/>
            <person name="Yang H.B."/>
            <person name="Jeong H.J."/>
            <person name="Kang W.H."/>
            <person name="Kwon J.K."/>
            <person name="Shin C."/>
            <person name="Lim J.Y."/>
            <person name="Park J.H."/>
            <person name="Huh J.H."/>
            <person name="Kim J.S."/>
            <person name="Kim B.D."/>
            <person name="Cohen O."/>
            <person name="Paran I."/>
            <person name="Suh M.C."/>
            <person name="Lee S.B."/>
            <person name="Kim Y.K."/>
            <person name="Shin Y."/>
            <person name="Noh S.J."/>
            <person name="Park J."/>
            <person name="Seo Y.S."/>
            <person name="Kwon S.Y."/>
            <person name="Kim H.A."/>
            <person name="Park J.M."/>
            <person name="Kim H.J."/>
            <person name="Choi S.B."/>
            <person name="Bosland P.W."/>
            <person name="Reeves G."/>
            <person name="Jo S.H."/>
            <person name="Lee B.W."/>
            <person name="Cho H.T."/>
            <person name="Choi H.S."/>
            <person name="Lee M.S."/>
            <person name="Yu Y."/>
            <person name="Do Choi Y."/>
            <person name="Park B.S."/>
            <person name="van Deynze A."/>
            <person name="Ashrafi H."/>
            <person name="Hill T."/>
            <person name="Kim W.T."/>
            <person name="Pai H.S."/>
            <person name="Ahn H.K."/>
            <person name="Yeam I."/>
            <person name="Giovannoni J.J."/>
            <person name="Rose J.K."/>
            <person name="Sorensen I."/>
            <person name="Lee S.J."/>
            <person name="Kim R.W."/>
            <person name="Choi I.Y."/>
            <person name="Choi B.S."/>
            <person name="Lim J.S."/>
            <person name="Lee Y.H."/>
            <person name="Choi D."/>
        </authorList>
    </citation>
    <scope>NUCLEOTIDE SEQUENCE [LARGE SCALE GENOMIC DNA]</scope>
    <source>
        <strain evidence="6">cv. CM334</strain>
    </source>
</reference>
<dbReference type="Proteomes" id="UP000222542">
    <property type="component" value="Unassembled WGS sequence"/>
</dbReference>
<dbReference type="PANTHER" id="PTHR11390">
    <property type="entry name" value="PROKARYOTIC DNA TOPOISOMERASE"/>
    <property type="match status" value="1"/>
</dbReference>
<reference evidence="5 6" key="2">
    <citation type="journal article" date="2017" name="Genome Biol.">
        <title>New reference genome sequences of hot pepper reveal the massive evolution of plant disease-resistance genes by retroduplication.</title>
        <authorList>
            <person name="Kim S."/>
            <person name="Park J."/>
            <person name="Yeom S.I."/>
            <person name="Kim Y.M."/>
            <person name="Seo E."/>
            <person name="Kim K.T."/>
            <person name="Kim M.S."/>
            <person name="Lee J.M."/>
            <person name="Cheong K."/>
            <person name="Shin H.S."/>
            <person name="Kim S.B."/>
            <person name="Han K."/>
            <person name="Lee J."/>
            <person name="Park M."/>
            <person name="Lee H.A."/>
            <person name="Lee H.Y."/>
            <person name="Lee Y."/>
            <person name="Oh S."/>
            <person name="Lee J.H."/>
            <person name="Choi E."/>
            <person name="Choi E."/>
            <person name="Lee S.E."/>
            <person name="Jeon J."/>
            <person name="Kim H."/>
            <person name="Choi G."/>
            <person name="Song H."/>
            <person name="Lee J."/>
            <person name="Lee S.C."/>
            <person name="Kwon J.K."/>
            <person name="Lee H.Y."/>
            <person name="Koo N."/>
            <person name="Hong Y."/>
            <person name="Kim R.W."/>
            <person name="Kang W.H."/>
            <person name="Huh J.H."/>
            <person name="Kang B.C."/>
            <person name="Yang T.J."/>
            <person name="Lee Y.H."/>
            <person name="Bennetzen J.L."/>
            <person name="Choi D."/>
        </authorList>
    </citation>
    <scope>NUCLEOTIDE SEQUENCE [LARGE SCALE GENOMIC DNA]</scope>
    <source>
        <strain evidence="6">cv. CM334</strain>
    </source>
</reference>
<evidence type="ECO:0000313" key="5">
    <source>
        <dbReference type="EMBL" id="PHT85649.1"/>
    </source>
</evidence>
<feature type="domain" description="Topo IA-type catalytic" evidence="4">
    <location>
        <begin position="100"/>
        <end position="150"/>
    </location>
</feature>
<dbReference type="PANTHER" id="PTHR11390:SF20">
    <property type="entry name" value="DNA TOPOISOMERASE 3-BETA-1"/>
    <property type="match status" value="1"/>
</dbReference>
<feature type="region of interest" description="Disordered" evidence="3">
    <location>
        <begin position="29"/>
        <end position="73"/>
    </location>
</feature>
<dbReference type="Pfam" id="PF01131">
    <property type="entry name" value="Topoisom_bac"/>
    <property type="match status" value="1"/>
</dbReference>
<comment type="function">
    <text evidence="2">Introduces a single-strand break via transesterification at a target site in duplex DNA. Releases the supercoiling and torsional tension of DNA introduced during the DNA replication and transcription by transiently cleaving and rejoining one strand of the DNA duplex. The scissile phosphodiester is attacked by the catalytic tyrosine of the enzyme, resulting in the formation of a DNA-(5'-phosphotyrosyl)-enzyme intermediate and the expulsion of a 3'-OH DNA strand.</text>
</comment>